<comment type="caution">
    <text evidence="1">The sequence shown here is derived from an EMBL/GenBank/DDBJ whole genome shotgun (WGS) entry which is preliminary data.</text>
</comment>
<reference evidence="1 2" key="1">
    <citation type="journal article" date="2016" name="Nat. Commun.">
        <title>Thousands of microbial genomes shed light on interconnected biogeochemical processes in an aquifer system.</title>
        <authorList>
            <person name="Anantharaman K."/>
            <person name="Brown C.T."/>
            <person name="Hug L.A."/>
            <person name="Sharon I."/>
            <person name="Castelle C.J."/>
            <person name="Probst A.J."/>
            <person name="Thomas B.C."/>
            <person name="Singh A."/>
            <person name="Wilkins M.J."/>
            <person name="Karaoz U."/>
            <person name="Brodie E.L."/>
            <person name="Williams K.H."/>
            <person name="Hubbard S.S."/>
            <person name="Banfield J.F."/>
        </authorList>
    </citation>
    <scope>NUCLEOTIDE SEQUENCE [LARGE SCALE GENOMIC DNA]</scope>
</reference>
<sequence>MIIRNLIVIGSILVLAFLSQQTQLNGITHTYIYPTIKKSGDFINQSILGKTGESITSKLTDEAQKRGEVAQQELSTQKDNAINSAVNSTKNFMAEKTLQILGVKPEDLNPACNP</sequence>
<protein>
    <submittedName>
        <fullName evidence="1">Uncharacterized protein</fullName>
    </submittedName>
</protein>
<dbReference type="AlphaFoldDB" id="A0A1G2I3H1"/>
<evidence type="ECO:0000313" key="2">
    <source>
        <dbReference type="Proteomes" id="UP000176421"/>
    </source>
</evidence>
<accession>A0A1G2I3H1</accession>
<dbReference type="Proteomes" id="UP000176421">
    <property type="component" value="Unassembled WGS sequence"/>
</dbReference>
<dbReference type="EMBL" id="MHOS01000013">
    <property type="protein sequence ID" value="OGZ69197.1"/>
    <property type="molecule type" value="Genomic_DNA"/>
</dbReference>
<gene>
    <name evidence="1" type="ORF">A3D35_03255</name>
</gene>
<name>A0A1G2I3H1_9BACT</name>
<evidence type="ECO:0000313" key="1">
    <source>
        <dbReference type="EMBL" id="OGZ69197.1"/>
    </source>
</evidence>
<organism evidence="1 2">
    <name type="scientific">Candidatus Staskawiczbacteria bacterium RIFCSPHIGHO2_02_FULL_34_9</name>
    <dbReference type="NCBI Taxonomy" id="1802206"/>
    <lineage>
        <taxon>Bacteria</taxon>
        <taxon>Candidatus Staskawicziibacteriota</taxon>
    </lineage>
</organism>
<proteinExistence type="predicted"/>